<evidence type="ECO:0000256" key="1">
    <source>
        <dbReference type="ARBA" id="ARBA00009884"/>
    </source>
</evidence>
<dbReference type="EMBL" id="GL832957">
    <property type="protein sequence ID" value="EGD78909.1"/>
    <property type="molecule type" value="Genomic_DNA"/>
</dbReference>
<accession>F2TZ85</accession>
<dbReference type="InterPro" id="IPR001619">
    <property type="entry name" value="Sec1-like"/>
</dbReference>
<reference evidence="3" key="1">
    <citation type="submission" date="2009-08" db="EMBL/GenBank/DDBJ databases">
        <title>Annotation of Salpingoeca rosetta.</title>
        <authorList>
            <consortium name="The Broad Institute Genome Sequencing Platform"/>
            <person name="Russ C."/>
            <person name="Cuomo C."/>
            <person name="Burger G."/>
            <person name="Gray M.W."/>
            <person name="Holland P.W.H."/>
            <person name="King N."/>
            <person name="Lang F.B.F."/>
            <person name="Roger A.J."/>
            <person name="Ruiz-Trillo I."/>
            <person name="Young S.K."/>
            <person name="Zeng Q."/>
            <person name="Gargeya S."/>
            <person name="Alvarado L."/>
            <person name="Berlin A."/>
            <person name="Chapman S.B."/>
            <person name="Chen Z."/>
            <person name="Freedman E."/>
            <person name="Gellesch M."/>
            <person name="Goldberg J."/>
            <person name="Griggs A."/>
            <person name="Gujja S."/>
            <person name="Heilman E."/>
            <person name="Heiman D."/>
            <person name="Howarth C."/>
            <person name="Mehta T."/>
            <person name="Neiman D."/>
            <person name="Pearson M."/>
            <person name="Roberts A."/>
            <person name="Saif S."/>
            <person name="Shea T."/>
            <person name="Shenoy N."/>
            <person name="Sisk P."/>
            <person name="Stolte C."/>
            <person name="Sykes S."/>
            <person name="White J."/>
            <person name="Yandava C."/>
            <person name="Haas B."/>
            <person name="Nusbaum C."/>
            <person name="Birren B."/>
        </authorList>
    </citation>
    <scope>NUCLEOTIDE SEQUENCE [LARGE SCALE GENOMIC DNA]</scope>
    <source>
        <strain evidence="3">ATCC 50818</strain>
    </source>
</reference>
<feature type="region of interest" description="Disordered" evidence="2">
    <location>
        <begin position="1"/>
        <end position="36"/>
    </location>
</feature>
<dbReference type="InterPro" id="IPR043154">
    <property type="entry name" value="Sec-1-like_dom1"/>
</dbReference>
<comment type="similarity">
    <text evidence="1">Belongs to the STXBP/unc-18/SEC1 family.</text>
</comment>
<dbReference type="InParanoid" id="F2TZ85"/>
<dbReference type="Gene3D" id="3.90.830.10">
    <property type="entry name" value="Syntaxin Binding Protein 1, Chain A, domain 2"/>
    <property type="match status" value="1"/>
</dbReference>
<dbReference type="InterPro" id="IPR036045">
    <property type="entry name" value="Sec1-like_sf"/>
</dbReference>
<dbReference type="Proteomes" id="UP000007799">
    <property type="component" value="Unassembled WGS sequence"/>
</dbReference>
<feature type="region of interest" description="Disordered" evidence="2">
    <location>
        <begin position="561"/>
        <end position="581"/>
    </location>
</feature>
<dbReference type="Gene3D" id="3.40.50.1910">
    <property type="match status" value="1"/>
</dbReference>
<dbReference type="Gene3D" id="1.25.40.850">
    <property type="match status" value="1"/>
</dbReference>
<protein>
    <submittedName>
        <fullName evidence="3">Uncharacterized protein</fullName>
    </submittedName>
</protein>
<dbReference type="FunCoup" id="F2TZ85">
    <property type="interactions" value="1497"/>
</dbReference>
<dbReference type="Gene3D" id="3.40.50.2060">
    <property type="match status" value="1"/>
</dbReference>
<dbReference type="PANTHER" id="PTHR11679">
    <property type="entry name" value="VESICLE PROTEIN SORTING-ASSOCIATED"/>
    <property type="match status" value="1"/>
</dbReference>
<evidence type="ECO:0000313" key="3">
    <source>
        <dbReference type="EMBL" id="EGD78909.1"/>
    </source>
</evidence>
<keyword evidence="4" id="KW-1185">Reference proteome</keyword>
<dbReference type="OrthoDB" id="10262287at2759"/>
<dbReference type="KEGG" id="sre:PTSG_01884"/>
<dbReference type="InterPro" id="IPR043155">
    <property type="entry name" value="VPS33_dom3b"/>
</dbReference>
<dbReference type="SUPFAM" id="SSF56815">
    <property type="entry name" value="Sec1/munc18-like (SM) proteins"/>
    <property type="match status" value="1"/>
</dbReference>
<dbReference type="STRING" id="946362.F2TZ85"/>
<dbReference type="GO" id="GO:0016192">
    <property type="term" value="P:vesicle-mediated transport"/>
    <property type="evidence" value="ECO:0007669"/>
    <property type="project" value="InterPro"/>
</dbReference>
<evidence type="ECO:0000313" key="4">
    <source>
        <dbReference type="Proteomes" id="UP000007799"/>
    </source>
</evidence>
<gene>
    <name evidence="3" type="ORF">PTSG_01884</name>
</gene>
<dbReference type="Pfam" id="PF00995">
    <property type="entry name" value="Sec1"/>
    <property type="match status" value="1"/>
</dbReference>
<organism evidence="4">
    <name type="scientific">Salpingoeca rosetta (strain ATCC 50818 / BSB-021)</name>
    <dbReference type="NCBI Taxonomy" id="946362"/>
    <lineage>
        <taxon>Eukaryota</taxon>
        <taxon>Choanoflagellata</taxon>
        <taxon>Craspedida</taxon>
        <taxon>Salpingoecidae</taxon>
        <taxon>Salpingoeca</taxon>
    </lineage>
</organism>
<name>F2TZ85_SALR5</name>
<dbReference type="RefSeq" id="XP_004997865.1">
    <property type="nucleotide sequence ID" value="XM_004997808.1"/>
</dbReference>
<sequence length="581" mass="65650">MSSTSTNGSASAAGTTTAAARRTVKQHPNSHLNNPSSLNLLQIHEASHRQFVRLLQALQNTRKEAPAALIFDDFTYELILRIVPECRPALIDIVANINQAELCIEQRSVDVVIFAVAPSPANMKRIATVIRKFTSDQRDFHLINVPRETTVSSIILKEEDVASEIRSQHEWRVNVIPLDPDLMTMHKPHVFRQYMVDNDRSSFKDIALAIMHIQRMYGIIPRVAYKGPAAAAVTRMLQRMAREDADPPHVAPEIESLVIIDRQIDCVTPLCSQLTYEGLIDEVYGINLGFATVPSALVPDTPPEQKTRRVVLNSSVQLFNDLRGLHWLQVGPLLARRSKMLRQDVSEGKGSLNELTRMAQFSSKLHHIKAEQKFLPIHTNIATELKKILTTDEFMQNYHTQHAILGIQSQGRMFKMPSFFKRGGDAEMAYIEDCIGRVEPLSKVLRLLCLRSLVNGGLKQSTLDFFRREILQTYGSDFVLTLDNLTKAGLLTTHNPERATFPHLSREFRLIEDVPDDDSQLDDYHFTYMGYAPLSIRVVEELVKPDRTGLITKDEVLKLMPGPHDEWRQPLPPGLQPKGRG</sequence>
<dbReference type="InterPro" id="IPR043127">
    <property type="entry name" value="Sec-1-like_dom3a"/>
</dbReference>
<proteinExistence type="inferred from homology"/>
<dbReference type="eggNOG" id="KOG1302">
    <property type="taxonomic scope" value="Eukaryota"/>
</dbReference>
<dbReference type="OMA" id="NWIGITR"/>
<dbReference type="GeneID" id="16078460"/>
<dbReference type="InterPro" id="IPR027482">
    <property type="entry name" value="Sec1-like_dom2"/>
</dbReference>
<evidence type="ECO:0000256" key="2">
    <source>
        <dbReference type="SAM" id="MobiDB-lite"/>
    </source>
</evidence>
<dbReference type="AlphaFoldDB" id="F2TZ85"/>